<feature type="compositionally biased region" description="Basic and acidic residues" evidence="3">
    <location>
        <begin position="1"/>
        <end position="18"/>
    </location>
</feature>
<evidence type="ECO:0000313" key="5">
    <source>
        <dbReference type="EMBL" id="MCT4334925.1"/>
    </source>
</evidence>
<evidence type="ECO:0000256" key="2">
    <source>
        <dbReference type="ARBA" id="ARBA00022801"/>
    </source>
</evidence>
<reference evidence="5 6" key="1">
    <citation type="submission" date="2022-04" db="EMBL/GenBank/DDBJ databases">
        <title>Paracoccus sp. YLB-12 draft genome sequence.</title>
        <authorList>
            <person name="Yu L."/>
        </authorList>
    </citation>
    <scope>NUCLEOTIDE SEQUENCE [LARGE SCALE GENOMIC DNA]</scope>
    <source>
        <strain evidence="5 6">YLB-12</strain>
    </source>
</reference>
<evidence type="ECO:0000259" key="4">
    <source>
        <dbReference type="Pfam" id="PF00884"/>
    </source>
</evidence>
<gene>
    <name evidence="5" type="ORF">MU516_18995</name>
</gene>
<dbReference type="InterPro" id="IPR000917">
    <property type="entry name" value="Sulfatase_N"/>
</dbReference>
<feature type="compositionally biased region" description="Basic residues" evidence="3">
    <location>
        <begin position="19"/>
        <end position="35"/>
    </location>
</feature>
<sequence>MGGDRLGDDRPNAADRAGHHVRQSLHRSITGRRGQRMTARDNQQTAEKRPNIVFIITDQQRVDTIAATGHPWMETPNLDRLVLEGTYFSNMYVTAPSCSPSRASLFSGTYPHTNGVFRNDETWSYCWVGELAKAGYHCVNVGKMHTYPVEAPFGFHERHVTENKDRSDPTVPFYLDNWDKAFWARGLTKPDTQTYKHRQDYRSSLGAFVWDLPEDLHSDNFVPAMACMWLDRWDGDKPFFLQVGIPGPHPPYDPVQRWFERYLAKDDLPEAIRQDIPDLIEPVRKLKKKHEDSQYDAVIHIPDPTAEQLHRQRAAYFANVSMIDDQVGNIIDALERRGALQDTIIIFTSDHGDCLNDHGLSQKWSMYDQSVKVPAIIWCPDRIGEGGTVSDLVSLMDLGPTVLELAGIEPPEFMEAQSLWGYVEGRDVPKRDAVFSEQARDMIVQASEFQTMIRTDRWKLVHYVDYDTGLLFDMQADPREVNNLWDEAEHEMTKQRLIWRILRWRVESALKTQSYHRLARSTEPVPS</sequence>
<evidence type="ECO:0000256" key="1">
    <source>
        <dbReference type="ARBA" id="ARBA00022723"/>
    </source>
</evidence>
<comment type="caution">
    <text evidence="5">The sequence shown here is derived from an EMBL/GenBank/DDBJ whole genome shotgun (WGS) entry which is preliminary data.</text>
</comment>
<dbReference type="SUPFAM" id="SSF53649">
    <property type="entry name" value="Alkaline phosphatase-like"/>
    <property type="match status" value="1"/>
</dbReference>
<keyword evidence="2" id="KW-0378">Hydrolase</keyword>
<dbReference type="Gene3D" id="3.40.720.10">
    <property type="entry name" value="Alkaline Phosphatase, subunit A"/>
    <property type="match status" value="1"/>
</dbReference>
<name>A0ABT2KGB6_9RHOB</name>
<dbReference type="PANTHER" id="PTHR45953">
    <property type="entry name" value="IDURONATE 2-SULFATASE"/>
    <property type="match status" value="1"/>
</dbReference>
<dbReference type="RefSeq" id="WP_260278786.1">
    <property type="nucleotide sequence ID" value="NZ_JANAVZ010000027.1"/>
</dbReference>
<proteinExistence type="predicted"/>
<feature type="domain" description="Sulfatase N-terminal" evidence="4">
    <location>
        <begin position="50"/>
        <end position="408"/>
    </location>
</feature>
<dbReference type="PANTHER" id="PTHR45953:SF1">
    <property type="entry name" value="IDURONATE 2-SULFATASE"/>
    <property type="match status" value="1"/>
</dbReference>
<evidence type="ECO:0000313" key="6">
    <source>
        <dbReference type="Proteomes" id="UP001320702"/>
    </source>
</evidence>
<protein>
    <submittedName>
        <fullName evidence="5">Sulfatase-like hydrolase/transferase</fullName>
    </submittedName>
</protein>
<evidence type="ECO:0000256" key="3">
    <source>
        <dbReference type="SAM" id="MobiDB-lite"/>
    </source>
</evidence>
<keyword evidence="6" id="KW-1185">Reference proteome</keyword>
<dbReference type="InterPro" id="IPR017850">
    <property type="entry name" value="Alkaline_phosphatase_core_sf"/>
</dbReference>
<accession>A0ABT2KGB6</accession>
<dbReference type="EMBL" id="JANAVZ010000027">
    <property type="protein sequence ID" value="MCT4334925.1"/>
    <property type="molecule type" value="Genomic_DNA"/>
</dbReference>
<dbReference type="Proteomes" id="UP001320702">
    <property type="component" value="Unassembled WGS sequence"/>
</dbReference>
<organism evidence="5 6">
    <name type="scientific">Paracoccus maritimus</name>
    <dbReference type="NCBI Taxonomy" id="2933292"/>
    <lineage>
        <taxon>Bacteria</taxon>
        <taxon>Pseudomonadati</taxon>
        <taxon>Pseudomonadota</taxon>
        <taxon>Alphaproteobacteria</taxon>
        <taxon>Rhodobacterales</taxon>
        <taxon>Paracoccaceae</taxon>
        <taxon>Paracoccus</taxon>
    </lineage>
</organism>
<feature type="region of interest" description="Disordered" evidence="3">
    <location>
        <begin position="1"/>
        <end position="49"/>
    </location>
</feature>
<dbReference type="Pfam" id="PF00884">
    <property type="entry name" value="Sulfatase"/>
    <property type="match status" value="1"/>
</dbReference>
<keyword evidence="1" id="KW-0479">Metal-binding</keyword>